<dbReference type="SMART" id="SM00471">
    <property type="entry name" value="HDc"/>
    <property type="match status" value="1"/>
</dbReference>
<feature type="compositionally biased region" description="Polar residues" evidence="7">
    <location>
        <begin position="7"/>
        <end position="24"/>
    </location>
</feature>
<dbReference type="Proteomes" id="UP001626550">
    <property type="component" value="Unassembled WGS sequence"/>
</dbReference>
<dbReference type="PANTHER" id="PTHR11347">
    <property type="entry name" value="CYCLIC NUCLEOTIDE PHOSPHODIESTERASE"/>
    <property type="match status" value="1"/>
</dbReference>
<protein>
    <recommendedName>
        <fullName evidence="6">Phosphodiesterase</fullName>
        <ecNumber evidence="6">3.1.4.-</ecNumber>
    </recommendedName>
</protein>
<comment type="caution">
    <text evidence="9">The sequence shown here is derived from an EMBL/GenBank/DDBJ whole genome shotgun (WGS) entry which is preliminary data.</text>
</comment>
<feature type="binding site" evidence="5">
    <location>
        <position position="203"/>
    </location>
    <ligand>
        <name>Zn(2+)</name>
        <dbReference type="ChEBI" id="CHEBI:29105"/>
        <label>2</label>
    </ligand>
</feature>
<dbReference type="Pfam" id="PF00233">
    <property type="entry name" value="PDEase_I"/>
    <property type="match status" value="1"/>
</dbReference>
<keyword evidence="10" id="KW-1185">Reference proteome</keyword>
<dbReference type="EMBL" id="JBJKFK010000401">
    <property type="protein sequence ID" value="KAL3317314.1"/>
    <property type="molecule type" value="Genomic_DNA"/>
</dbReference>
<dbReference type="Gene3D" id="1.10.1300.10">
    <property type="entry name" value="3'5'-cyclic nucleotide phosphodiesterase, catalytic domain"/>
    <property type="match status" value="1"/>
</dbReference>
<feature type="domain" description="PDEase" evidence="8">
    <location>
        <begin position="86"/>
        <end position="442"/>
    </location>
</feature>
<feature type="binding site" evidence="5">
    <location>
        <position position="202"/>
    </location>
    <ligand>
        <name>Zn(2+)</name>
        <dbReference type="ChEBI" id="CHEBI:29105"/>
        <label>1</label>
    </ligand>
</feature>
<dbReference type="CDD" id="cd00077">
    <property type="entry name" value="HDc"/>
    <property type="match status" value="1"/>
</dbReference>
<evidence type="ECO:0000256" key="4">
    <source>
        <dbReference type="PIRSR" id="PIRSR623088-2"/>
    </source>
</evidence>
<dbReference type="AlphaFoldDB" id="A0ABD2QCR4"/>
<keyword evidence="1 5" id="KW-0479">Metal-binding</keyword>
<evidence type="ECO:0000256" key="1">
    <source>
        <dbReference type="ARBA" id="ARBA00022723"/>
    </source>
</evidence>
<comment type="cofactor">
    <cofactor evidence="6">
        <name>a divalent metal cation</name>
        <dbReference type="ChEBI" id="CHEBI:60240"/>
    </cofactor>
    <text evidence="6">Binds 2 divalent metal cations per subunit. Site 1 may preferentially bind zinc ions, while site 2 has a preference for magnesium and/or manganese ions.</text>
</comment>
<name>A0ABD2QCR4_9PLAT</name>
<proteinExistence type="inferred from homology"/>
<dbReference type="InterPro" id="IPR003607">
    <property type="entry name" value="HD/PDEase_dom"/>
</dbReference>
<dbReference type="EC" id="3.1.4.-" evidence="6"/>
<feature type="active site" description="Proton donor" evidence="3">
    <location>
        <position position="162"/>
    </location>
</feature>
<keyword evidence="2 6" id="KW-0378">Hydrolase</keyword>
<feature type="binding site" evidence="4">
    <location>
        <begin position="162"/>
        <end position="166"/>
    </location>
    <ligand>
        <name>AMP</name>
        <dbReference type="ChEBI" id="CHEBI:456215"/>
    </ligand>
</feature>
<evidence type="ECO:0000256" key="7">
    <source>
        <dbReference type="SAM" id="MobiDB-lite"/>
    </source>
</evidence>
<dbReference type="GO" id="GO:0046872">
    <property type="term" value="F:metal ion binding"/>
    <property type="evidence" value="ECO:0007669"/>
    <property type="project" value="UniProtKB-KW"/>
</dbReference>
<dbReference type="InterPro" id="IPR023174">
    <property type="entry name" value="PDEase_CS"/>
</dbReference>
<dbReference type="PROSITE" id="PS00126">
    <property type="entry name" value="PDEASE_I_1"/>
    <property type="match status" value="1"/>
</dbReference>
<evidence type="ECO:0000256" key="5">
    <source>
        <dbReference type="PIRSR" id="PIRSR623088-3"/>
    </source>
</evidence>
<dbReference type="PRINTS" id="PR00387">
    <property type="entry name" value="PDIESTERASE1"/>
</dbReference>
<feature type="binding site" evidence="5">
    <location>
        <position position="203"/>
    </location>
    <ligand>
        <name>Zn(2+)</name>
        <dbReference type="ChEBI" id="CHEBI:29105"/>
        <label>1</label>
    </ligand>
</feature>
<feature type="binding site" evidence="4">
    <location>
        <position position="203"/>
    </location>
    <ligand>
        <name>AMP</name>
        <dbReference type="ChEBI" id="CHEBI:456215"/>
    </ligand>
</feature>
<reference evidence="9 10" key="1">
    <citation type="submission" date="2024-11" db="EMBL/GenBank/DDBJ databases">
        <title>Adaptive evolution of stress response genes in parasites aligns with host niche diversity.</title>
        <authorList>
            <person name="Hahn C."/>
            <person name="Resl P."/>
        </authorList>
    </citation>
    <scope>NUCLEOTIDE SEQUENCE [LARGE SCALE GENOMIC DNA]</scope>
    <source>
        <strain evidence="9">EGGRZ-B1_66</strain>
        <tissue evidence="9">Body</tissue>
    </source>
</reference>
<evidence type="ECO:0000256" key="6">
    <source>
        <dbReference type="RuleBase" id="RU363067"/>
    </source>
</evidence>
<feature type="binding site" evidence="4">
    <location>
        <position position="394"/>
    </location>
    <ligand>
        <name>AMP</name>
        <dbReference type="ChEBI" id="CHEBI:456215"/>
    </ligand>
</feature>
<dbReference type="GO" id="GO:0016787">
    <property type="term" value="F:hydrolase activity"/>
    <property type="evidence" value="ECO:0007669"/>
    <property type="project" value="UniProtKB-KW"/>
</dbReference>
<comment type="similarity">
    <text evidence="6">Belongs to the cyclic nucleotide phosphodiesterase family.</text>
</comment>
<feature type="region of interest" description="Disordered" evidence="7">
    <location>
        <begin position="1"/>
        <end position="24"/>
    </location>
</feature>
<accession>A0ABD2QCR4</accession>
<dbReference type="InterPro" id="IPR023088">
    <property type="entry name" value="PDEase"/>
</dbReference>
<evidence type="ECO:0000313" key="9">
    <source>
        <dbReference type="EMBL" id="KAL3317314.1"/>
    </source>
</evidence>
<evidence type="ECO:0000313" key="10">
    <source>
        <dbReference type="Proteomes" id="UP001626550"/>
    </source>
</evidence>
<feature type="region of interest" description="Disordered" evidence="7">
    <location>
        <begin position="39"/>
        <end position="64"/>
    </location>
</feature>
<evidence type="ECO:0000256" key="2">
    <source>
        <dbReference type="ARBA" id="ARBA00022801"/>
    </source>
</evidence>
<feature type="compositionally biased region" description="Polar residues" evidence="7">
    <location>
        <begin position="39"/>
        <end position="55"/>
    </location>
</feature>
<sequence length="462" mass="52977">MIPRSALSESQKESMTAEASSSEQKLLQEIEQAVLVVEQSTSNSPIDTTRSSLGQPGNPHDPSHRISIENCRSVWREFLAHKNLPPTFEQWAALRSVNFNNWQYSDADLIRFAKFMFVGPSAKVDPELSEKMAITKACRIFHDKLDTWLCLLYRFYNRVPFHNFKHAFMVLQMMYATISITKLYDYLPSQDLFILMFSALCHDLDHPGFNNTFQVNSRSRLATVYNDHSPLENHHCFMAFVLCRASNAVNILSSFSNDESIWIRRAVISCILSTDMSKHAAILKDFRQKLPEFYQAARATAAELEEATIPIDTPESIVGIQRLLGRHQELRLILMSVLIKICDISNELREVHVSERWLDCLLEEFFQQAETEHQMNLPVAPFMDPKLVTKSTSQIGFIRSSLMPLIEDLGKLFPALSVSISNNLTQFIKVMRKIIQTDKLLKIRISSLKVKSKIHSILSYSR</sequence>
<feature type="binding site" evidence="4">
    <location>
        <position position="343"/>
    </location>
    <ligand>
        <name>AMP</name>
        <dbReference type="ChEBI" id="CHEBI:456215"/>
    </ligand>
</feature>
<gene>
    <name evidence="9" type="ORF">Ciccas_004024</name>
</gene>
<dbReference type="InterPro" id="IPR036971">
    <property type="entry name" value="PDEase_catalytic_dom_sf"/>
</dbReference>
<evidence type="ECO:0000259" key="8">
    <source>
        <dbReference type="PROSITE" id="PS51845"/>
    </source>
</evidence>
<dbReference type="InterPro" id="IPR002073">
    <property type="entry name" value="PDEase_catalytic_dom"/>
</dbReference>
<feature type="binding site" evidence="5">
    <location>
        <position position="166"/>
    </location>
    <ligand>
        <name>Zn(2+)</name>
        <dbReference type="ChEBI" id="CHEBI:29105"/>
        <label>1</label>
    </ligand>
</feature>
<feature type="binding site" evidence="5">
    <location>
        <position position="343"/>
    </location>
    <ligand>
        <name>Zn(2+)</name>
        <dbReference type="ChEBI" id="CHEBI:29105"/>
        <label>1</label>
    </ligand>
</feature>
<dbReference type="SUPFAM" id="SSF109604">
    <property type="entry name" value="HD-domain/PDEase-like"/>
    <property type="match status" value="1"/>
</dbReference>
<organism evidence="9 10">
    <name type="scientific">Cichlidogyrus casuarinus</name>
    <dbReference type="NCBI Taxonomy" id="1844966"/>
    <lineage>
        <taxon>Eukaryota</taxon>
        <taxon>Metazoa</taxon>
        <taxon>Spiralia</taxon>
        <taxon>Lophotrochozoa</taxon>
        <taxon>Platyhelminthes</taxon>
        <taxon>Monogenea</taxon>
        <taxon>Monopisthocotylea</taxon>
        <taxon>Dactylogyridea</taxon>
        <taxon>Ancyrocephalidae</taxon>
        <taxon>Cichlidogyrus</taxon>
    </lineage>
</organism>
<dbReference type="PROSITE" id="PS51845">
    <property type="entry name" value="PDEASE_I_2"/>
    <property type="match status" value="1"/>
</dbReference>
<evidence type="ECO:0000256" key="3">
    <source>
        <dbReference type="PIRSR" id="PIRSR623088-1"/>
    </source>
</evidence>